<evidence type="ECO:0000313" key="2">
    <source>
        <dbReference type="Proteomes" id="UP000573599"/>
    </source>
</evidence>
<organism evidence="1 2">
    <name type="scientific">Pedococcus badiiscoriae</name>
    <dbReference type="NCBI Taxonomy" id="642776"/>
    <lineage>
        <taxon>Bacteria</taxon>
        <taxon>Bacillati</taxon>
        <taxon>Actinomycetota</taxon>
        <taxon>Actinomycetes</taxon>
        <taxon>Micrococcales</taxon>
        <taxon>Intrasporangiaceae</taxon>
        <taxon>Pedococcus</taxon>
    </lineage>
</organism>
<dbReference type="InterPro" id="IPR052341">
    <property type="entry name" value="LOG_family_nucleotidases"/>
</dbReference>
<gene>
    <name evidence="1" type="ORF">BJ986_000382</name>
</gene>
<reference evidence="1 2" key="1">
    <citation type="submission" date="2020-07" db="EMBL/GenBank/DDBJ databases">
        <title>Sequencing the genomes of 1000 actinobacteria strains.</title>
        <authorList>
            <person name="Klenk H.-P."/>
        </authorList>
    </citation>
    <scope>NUCLEOTIDE SEQUENCE [LARGE SCALE GENOMIC DNA]</scope>
    <source>
        <strain evidence="1 2">DSM 23987</strain>
    </source>
</reference>
<dbReference type="Gene3D" id="3.40.50.450">
    <property type="match status" value="1"/>
</dbReference>
<accession>A0A852WI06</accession>
<dbReference type="EMBL" id="JACCAB010000001">
    <property type="protein sequence ID" value="NYG05895.1"/>
    <property type="molecule type" value="Genomic_DNA"/>
</dbReference>
<dbReference type="GO" id="GO:0005829">
    <property type="term" value="C:cytosol"/>
    <property type="evidence" value="ECO:0007669"/>
    <property type="project" value="TreeGrafter"/>
</dbReference>
<dbReference type="Proteomes" id="UP000573599">
    <property type="component" value="Unassembled WGS sequence"/>
</dbReference>
<dbReference type="Pfam" id="PF18306">
    <property type="entry name" value="LDcluster4"/>
    <property type="match status" value="1"/>
</dbReference>
<dbReference type="SUPFAM" id="SSF102405">
    <property type="entry name" value="MCP/YpsA-like"/>
    <property type="match status" value="1"/>
</dbReference>
<sequence length="380" mass="40075">MDGARRSTPRPDVENLADLDAVLSSGRPLRGLRLQDLDLTAYEDRLLARTDVEGLVVLGGRLSPALGAHLGAHHALVFPTDPHAPVDPYRATLYTADELYAGLDRDGYEATPDFLAYQWMKSGVAHRDTFATLLRAIHDDSITDALDEFVAHRPVVGVMGGHDLARGTTAYAAAAGLGRSLAAGGLVVATGGGPGAMEAANLGALARDESSVAVALEELAGVPSFRPSIDAWVGSALTVRAQLPRASTSGSLGIPTWFYGHEPPNVFCDGIGKYFSNAIREDGLLARATAGLVVLEGVAGTVQEIFQAVTPLFYAQPDTPCPPLVLVGQEYWSETVPVWAAVRALGQERGMGAVTHLVETAQEAAEIVLGLASERARQPR</sequence>
<dbReference type="PANTHER" id="PTHR43393:SF3">
    <property type="entry name" value="LYSINE DECARBOXYLASE-LIKE PROTEIN"/>
    <property type="match status" value="1"/>
</dbReference>
<dbReference type="AlphaFoldDB" id="A0A852WI06"/>
<comment type="caution">
    <text evidence="1">The sequence shown here is derived from an EMBL/GenBank/DDBJ whole genome shotgun (WGS) entry which is preliminary data.</text>
</comment>
<dbReference type="PANTHER" id="PTHR43393">
    <property type="entry name" value="CYTOKININ RIBOSIDE 5'-MONOPHOSPHATE PHOSPHORIBOHYDROLASE"/>
    <property type="match status" value="1"/>
</dbReference>
<evidence type="ECO:0000313" key="1">
    <source>
        <dbReference type="EMBL" id="NYG05895.1"/>
    </source>
</evidence>
<name>A0A852WI06_9MICO</name>
<protein>
    <submittedName>
        <fullName evidence="1">Putative Rossmann-fold nucleotide-binding protein</fullName>
    </submittedName>
</protein>
<dbReference type="InterPro" id="IPR041164">
    <property type="entry name" value="LDcluster4"/>
</dbReference>
<proteinExistence type="predicted"/>
<dbReference type="RefSeq" id="WP_179420459.1">
    <property type="nucleotide sequence ID" value="NZ_JACCAB010000001.1"/>
</dbReference>
<keyword evidence="2" id="KW-1185">Reference proteome</keyword>